<protein>
    <submittedName>
        <fullName evidence="6">Oligopeptide transport ATP-binding protein OppF</fullName>
    </submittedName>
</protein>
<name>A0A645A7K1_9ZZZZ</name>
<dbReference type="AlphaFoldDB" id="A0A645A7K1"/>
<feature type="domain" description="Oligopeptide/dipeptide ABC transporter C-terminal" evidence="5">
    <location>
        <begin position="26"/>
        <end position="53"/>
    </location>
</feature>
<proteinExistence type="inferred from homology"/>
<gene>
    <name evidence="6" type="primary">oppF_40</name>
    <name evidence="6" type="ORF">SDC9_95878</name>
</gene>
<evidence type="ECO:0000256" key="1">
    <source>
        <dbReference type="ARBA" id="ARBA00005417"/>
    </source>
</evidence>
<dbReference type="Pfam" id="PF08352">
    <property type="entry name" value="oligo_HPY"/>
    <property type="match status" value="1"/>
</dbReference>
<organism evidence="6">
    <name type="scientific">bioreactor metagenome</name>
    <dbReference type="NCBI Taxonomy" id="1076179"/>
    <lineage>
        <taxon>unclassified sequences</taxon>
        <taxon>metagenomes</taxon>
        <taxon>ecological metagenomes</taxon>
    </lineage>
</organism>
<keyword evidence="4 6" id="KW-0067">ATP-binding</keyword>
<comment type="similarity">
    <text evidence="1">Belongs to the ABC transporter superfamily.</text>
</comment>
<dbReference type="InterPro" id="IPR050319">
    <property type="entry name" value="ABC_transp_ATP-bind"/>
</dbReference>
<keyword evidence="2" id="KW-0813">Transport</keyword>
<evidence type="ECO:0000256" key="3">
    <source>
        <dbReference type="ARBA" id="ARBA00022741"/>
    </source>
</evidence>
<dbReference type="GO" id="GO:0005524">
    <property type="term" value="F:ATP binding"/>
    <property type="evidence" value="ECO:0007669"/>
    <property type="project" value="UniProtKB-KW"/>
</dbReference>
<evidence type="ECO:0000259" key="5">
    <source>
        <dbReference type="Pfam" id="PF08352"/>
    </source>
</evidence>
<accession>A0A645A7K1</accession>
<evidence type="ECO:0000256" key="4">
    <source>
        <dbReference type="ARBA" id="ARBA00022840"/>
    </source>
</evidence>
<evidence type="ECO:0000313" key="6">
    <source>
        <dbReference type="EMBL" id="MPM49150.1"/>
    </source>
</evidence>
<dbReference type="InterPro" id="IPR013563">
    <property type="entry name" value="Oligopep_ABC_C"/>
</dbReference>
<reference evidence="6" key="1">
    <citation type="submission" date="2019-08" db="EMBL/GenBank/DDBJ databases">
        <authorList>
            <person name="Kucharzyk K."/>
            <person name="Murdoch R.W."/>
            <person name="Higgins S."/>
            <person name="Loffler F."/>
        </authorList>
    </citation>
    <scope>NUCLEOTIDE SEQUENCE</scope>
</reference>
<sequence length="57" mass="6454">MFVSHDLAVVRHLCQRVAVMQEGHLVEVGPAEQLWAAPRHPYTRELLAAVPRLPDQD</sequence>
<dbReference type="PANTHER" id="PTHR43776">
    <property type="entry name" value="TRANSPORT ATP-BINDING PROTEIN"/>
    <property type="match status" value="1"/>
</dbReference>
<dbReference type="PANTHER" id="PTHR43776:SF7">
    <property type="entry name" value="D,D-DIPEPTIDE TRANSPORT ATP-BINDING PROTEIN DDPF-RELATED"/>
    <property type="match status" value="1"/>
</dbReference>
<keyword evidence="3" id="KW-0547">Nucleotide-binding</keyword>
<dbReference type="EMBL" id="VSSQ01012400">
    <property type="protein sequence ID" value="MPM49150.1"/>
    <property type="molecule type" value="Genomic_DNA"/>
</dbReference>
<dbReference type="Gene3D" id="3.40.50.300">
    <property type="entry name" value="P-loop containing nucleotide triphosphate hydrolases"/>
    <property type="match status" value="1"/>
</dbReference>
<evidence type="ECO:0000256" key="2">
    <source>
        <dbReference type="ARBA" id="ARBA00022448"/>
    </source>
</evidence>
<dbReference type="InterPro" id="IPR027417">
    <property type="entry name" value="P-loop_NTPase"/>
</dbReference>
<dbReference type="SUPFAM" id="SSF52540">
    <property type="entry name" value="P-loop containing nucleoside triphosphate hydrolases"/>
    <property type="match status" value="1"/>
</dbReference>
<dbReference type="GO" id="GO:0015833">
    <property type="term" value="P:peptide transport"/>
    <property type="evidence" value="ECO:0007669"/>
    <property type="project" value="InterPro"/>
</dbReference>
<comment type="caution">
    <text evidence="6">The sequence shown here is derived from an EMBL/GenBank/DDBJ whole genome shotgun (WGS) entry which is preliminary data.</text>
</comment>